<evidence type="ECO:0000313" key="8">
    <source>
        <dbReference type="EMBL" id="ORI08395.1"/>
    </source>
</evidence>
<feature type="domain" description="Tyr recombinase" evidence="6">
    <location>
        <begin position="250"/>
        <end position="422"/>
    </location>
</feature>
<keyword evidence="3 5" id="KW-0238">DNA-binding</keyword>
<evidence type="ECO:0000259" key="7">
    <source>
        <dbReference type="PROSITE" id="PS51900"/>
    </source>
</evidence>
<evidence type="ECO:0000256" key="4">
    <source>
        <dbReference type="ARBA" id="ARBA00023172"/>
    </source>
</evidence>
<dbReference type="InterPro" id="IPR011010">
    <property type="entry name" value="DNA_brk_join_enz"/>
</dbReference>
<dbReference type="InterPro" id="IPR050090">
    <property type="entry name" value="Tyrosine_recombinase_XerCD"/>
</dbReference>
<evidence type="ECO:0000256" key="1">
    <source>
        <dbReference type="ARBA" id="ARBA00008857"/>
    </source>
</evidence>
<dbReference type="InterPro" id="IPR044068">
    <property type="entry name" value="CB"/>
</dbReference>
<keyword evidence="4" id="KW-0233">DNA recombination</keyword>
<dbReference type="InterPro" id="IPR002104">
    <property type="entry name" value="Integrase_catalytic"/>
</dbReference>
<comment type="caution">
    <text evidence="8">The sequence shown here is derived from an EMBL/GenBank/DDBJ whole genome shotgun (WGS) entry which is preliminary data.</text>
</comment>
<dbReference type="AlphaFoldDB" id="A0A1X0U2Z8"/>
<dbReference type="GO" id="GO:0015074">
    <property type="term" value="P:DNA integration"/>
    <property type="evidence" value="ECO:0007669"/>
    <property type="project" value="UniProtKB-KW"/>
</dbReference>
<evidence type="ECO:0000259" key="6">
    <source>
        <dbReference type="PROSITE" id="PS51898"/>
    </source>
</evidence>
<keyword evidence="2" id="KW-0229">DNA integration</keyword>
<evidence type="ECO:0000256" key="3">
    <source>
        <dbReference type="ARBA" id="ARBA00023125"/>
    </source>
</evidence>
<dbReference type="Gene3D" id="1.10.150.130">
    <property type="match status" value="1"/>
</dbReference>
<comment type="similarity">
    <text evidence="1">Belongs to the 'phage' integrase family.</text>
</comment>
<organism evidence="8 9">
    <name type="scientific">Campylobacter concisus</name>
    <dbReference type="NCBI Taxonomy" id="199"/>
    <lineage>
        <taxon>Bacteria</taxon>
        <taxon>Pseudomonadati</taxon>
        <taxon>Campylobacterota</taxon>
        <taxon>Epsilonproteobacteria</taxon>
        <taxon>Campylobacterales</taxon>
        <taxon>Campylobacteraceae</taxon>
        <taxon>Campylobacter</taxon>
    </lineage>
</organism>
<dbReference type="Gene3D" id="1.10.443.10">
    <property type="entry name" value="Intergrase catalytic core"/>
    <property type="match status" value="1"/>
</dbReference>
<dbReference type="PANTHER" id="PTHR30349">
    <property type="entry name" value="PHAGE INTEGRASE-RELATED"/>
    <property type="match status" value="1"/>
</dbReference>
<dbReference type="PROSITE" id="PS51898">
    <property type="entry name" value="TYR_RECOMBINASE"/>
    <property type="match status" value="1"/>
</dbReference>
<name>A0A1X0U2Z8_9BACT</name>
<gene>
    <name evidence="8" type="ORF">A3835_02260</name>
</gene>
<dbReference type="PANTHER" id="PTHR30349:SF41">
    <property type="entry name" value="INTEGRASE_RECOMBINASE PROTEIN MJ0367-RELATED"/>
    <property type="match status" value="1"/>
</dbReference>
<dbReference type="GO" id="GO:0003677">
    <property type="term" value="F:DNA binding"/>
    <property type="evidence" value="ECO:0007669"/>
    <property type="project" value="UniProtKB-UniRule"/>
</dbReference>
<evidence type="ECO:0000256" key="5">
    <source>
        <dbReference type="PROSITE-ProRule" id="PRU01248"/>
    </source>
</evidence>
<sequence>MSSKLITKISNRPNFYFFDTALKDGKKLTVKFCLFTKDLDEAVRLANSIKDKANEALAKKTCLPHTSSKSLRALINTKRLNERHIKQHSIFLDASEYKQISQDVITKFYNVIALEEDTLKDDEVSSDWNSACLNPKEANVPSLSFEAVAKRYVQTECLKLKSSDKTKGYYIKTGKLLDEFFKDHQGKDFSYSDAENFQTTLANKKLNKKTINNYTSYSKRLFDYAIKMGKLTTNPFKMLTSFKISADEKSPKDNFSLDELKIVFDTKRLDLQNYMMFALHTGLRFNEIWQLDSKSVGEEDGIKFIKVKTAKQKGGVSKYRQIPLHKNIEHLADLKWLEQIKKGKESSDYFGKCLNRHIHKSIPSANVSFHRLRGNFAKAIKDYCLENSLADLTSVLLGHSTDLATDTYAKGVSLKAKKEALKGLDDYHLLII</sequence>
<reference evidence="8 9" key="1">
    <citation type="journal article" date="2017" name="Gene Rep">
        <title>The ribosomal RNA operon (rrn) of Campylobacter concisus supports molecular typing to genomospecies level.</title>
        <authorList>
            <person name="Huq M."/>
            <person name="Van T.T.H."/>
            <person name="Gurtler V."/>
            <person name="Elshagmani E."/>
            <person name="Allemailem K.S."/>
            <person name="Smooker P.M."/>
            <person name="Istivan T.S."/>
        </authorList>
    </citation>
    <scope>NUCLEOTIDE SEQUENCE [LARGE SCALE GENOMIC DNA]</scope>
    <source>
        <strain evidence="8 9">RCH 26</strain>
    </source>
</reference>
<dbReference type="EMBL" id="LVWL01000018">
    <property type="protein sequence ID" value="ORI08395.1"/>
    <property type="molecule type" value="Genomic_DNA"/>
</dbReference>
<dbReference type="GO" id="GO:0006310">
    <property type="term" value="P:DNA recombination"/>
    <property type="evidence" value="ECO:0007669"/>
    <property type="project" value="UniProtKB-KW"/>
</dbReference>
<dbReference type="PROSITE" id="PS51900">
    <property type="entry name" value="CB"/>
    <property type="match status" value="1"/>
</dbReference>
<accession>A0A1X0U2Z8</accession>
<dbReference type="InterPro" id="IPR013762">
    <property type="entry name" value="Integrase-like_cat_sf"/>
</dbReference>
<proteinExistence type="inferred from homology"/>
<evidence type="ECO:0000313" key="9">
    <source>
        <dbReference type="Proteomes" id="UP000192671"/>
    </source>
</evidence>
<dbReference type="Proteomes" id="UP000192671">
    <property type="component" value="Unassembled WGS sequence"/>
</dbReference>
<dbReference type="SUPFAM" id="SSF56349">
    <property type="entry name" value="DNA breaking-rejoining enzymes"/>
    <property type="match status" value="1"/>
</dbReference>
<evidence type="ECO:0000256" key="2">
    <source>
        <dbReference type="ARBA" id="ARBA00022908"/>
    </source>
</evidence>
<feature type="domain" description="Core-binding (CB)" evidence="7">
    <location>
        <begin position="143"/>
        <end position="226"/>
    </location>
</feature>
<dbReference type="InterPro" id="IPR010998">
    <property type="entry name" value="Integrase_recombinase_N"/>
</dbReference>
<protein>
    <submittedName>
        <fullName evidence="8">Integrase</fullName>
    </submittedName>
</protein>